<keyword evidence="11" id="KW-1185">Reference proteome</keyword>
<feature type="transmembrane region" description="Helical" evidence="8">
    <location>
        <begin position="214"/>
        <end position="233"/>
    </location>
</feature>
<keyword evidence="3" id="KW-0328">Glycosyltransferase</keyword>
<dbReference type="InterPro" id="IPR038731">
    <property type="entry name" value="RgtA/B/C-like"/>
</dbReference>
<keyword evidence="5 8" id="KW-0812">Transmembrane</keyword>
<dbReference type="GO" id="GO:0009103">
    <property type="term" value="P:lipopolysaccharide biosynthetic process"/>
    <property type="evidence" value="ECO:0007669"/>
    <property type="project" value="UniProtKB-ARBA"/>
</dbReference>
<protein>
    <recommendedName>
        <fullName evidence="9">Glycosyltransferase RgtA/B/C/D-like domain-containing protein</fullName>
    </recommendedName>
</protein>
<evidence type="ECO:0000256" key="5">
    <source>
        <dbReference type="ARBA" id="ARBA00022692"/>
    </source>
</evidence>
<dbReference type="PANTHER" id="PTHR33908:SF11">
    <property type="entry name" value="MEMBRANE PROTEIN"/>
    <property type="match status" value="1"/>
</dbReference>
<evidence type="ECO:0000256" key="3">
    <source>
        <dbReference type="ARBA" id="ARBA00022676"/>
    </source>
</evidence>
<dbReference type="GO" id="GO:0016763">
    <property type="term" value="F:pentosyltransferase activity"/>
    <property type="evidence" value="ECO:0007669"/>
    <property type="project" value="TreeGrafter"/>
</dbReference>
<evidence type="ECO:0000256" key="6">
    <source>
        <dbReference type="ARBA" id="ARBA00022989"/>
    </source>
</evidence>
<evidence type="ECO:0000256" key="7">
    <source>
        <dbReference type="ARBA" id="ARBA00023136"/>
    </source>
</evidence>
<organism evidence="10 11">
    <name type="scientific">Pelagovum pacificum</name>
    <dbReference type="NCBI Taxonomy" id="2588711"/>
    <lineage>
        <taxon>Bacteria</taxon>
        <taxon>Pseudomonadati</taxon>
        <taxon>Pseudomonadota</taxon>
        <taxon>Alphaproteobacteria</taxon>
        <taxon>Rhodobacterales</taxon>
        <taxon>Paracoccaceae</taxon>
        <taxon>Pelagovum</taxon>
    </lineage>
</organism>
<dbReference type="OrthoDB" id="7844702at2"/>
<evidence type="ECO:0000256" key="8">
    <source>
        <dbReference type="SAM" id="Phobius"/>
    </source>
</evidence>
<feature type="transmembrane region" description="Helical" evidence="8">
    <location>
        <begin position="275"/>
        <end position="295"/>
    </location>
</feature>
<feature type="transmembrane region" description="Helical" evidence="8">
    <location>
        <begin position="147"/>
        <end position="165"/>
    </location>
</feature>
<dbReference type="GO" id="GO:0005886">
    <property type="term" value="C:plasma membrane"/>
    <property type="evidence" value="ECO:0007669"/>
    <property type="project" value="UniProtKB-SubCell"/>
</dbReference>
<comment type="subcellular location">
    <subcellularLocation>
        <location evidence="1">Cell membrane</location>
        <topology evidence="1">Multi-pass membrane protein</topology>
    </subcellularLocation>
</comment>
<sequence length="546" mass="58270">MTRTDMTRTERHWLLAVVAAGTLLRLIGIGWDGWLGLHPDEWNLVQAALRLDWPNRLLPDFFAYNGLAVTLPRLLGAAIALGPPEAHHVYLAARLISALAGGAAIFVAARVALQLAGSRAALLTAGLIAVSEPLIRWSHFGTTESALTLAVLLLWLLAIHAVRAPSRLRDVILPALVTGLALGLKTSAAAFLVLPVSALLLNRARPLRLALPDAVLLVLLAVALMLATSPGMLLDWTTFRAVMAYEGGIVAGTVPVFYTRQFDGSTPLLFELRQLWGIMDGAPLLLAPVGMVLALRSKRWKAALPALGFVLLYGIIVTGWEARFVRYLAPVIPILLVFAGLAADRLLRLPSVTGRVALIIALGVPVASGLSTALGFLAQDPRIAAGRWVTDHAQPGDMVMFEPAEPGVVAFANVESAVLPLEAGLSGDAPPLAEAVAEADILPILSRRHWSVLPRYPGTPLACAYYTGLTDGSFGFRPVATFRREAPLAGLFFPGLAAEETRVVFDRPHVVIFARTEAVPAETIARLLDTEQTCDIGQLAGSFAAR</sequence>
<evidence type="ECO:0000313" key="10">
    <source>
        <dbReference type="EMBL" id="TNY33270.1"/>
    </source>
</evidence>
<evidence type="ECO:0000256" key="2">
    <source>
        <dbReference type="ARBA" id="ARBA00022475"/>
    </source>
</evidence>
<dbReference type="Proteomes" id="UP000314011">
    <property type="component" value="Unassembled WGS sequence"/>
</dbReference>
<evidence type="ECO:0000256" key="1">
    <source>
        <dbReference type="ARBA" id="ARBA00004651"/>
    </source>
</evidence>
<proteinExistence type="predicted"/>
<evidence type="ECO:0000313" key="11">
    <source>
        <dbReference type="Proteomes" id="UP000314011"/>
    </source>
</evidence>
<name>A0A5C5GFI0_9RHOB</name>
<evidence type="ECO:0000256" key="4">
    <source>
        <dbReference type="ARBA" id="ARBA00022679"/>
    </source>
</evidence>
<dbReference type="PANTHER" id="PTHR33908">
    <property type="entry name" value="MANNOSYLTRANSFERASE YKCB-RELATED"/>
    <property type="match status" value="1"/>
</dbReference>
<dbReference type="Pfam" id="PF13231">
    <property type="entry name" value="PMT_2"/>
    <property type="match status" value="1"/>
</dbReference>
<feature type="transmembrane region" description="Helical" evidence="8">
    <location>
        <begin position="89"/>
        <end position="109"/>
    </location>
</feature>
<dbReference type="RefSeq" id="WP_140193957.1">
    <property type="nucleotide sequence ID" value="NZ_VFFF01000001.1"/>
</dbReference>
<keyword evidence="6 8" id="KW-1133">Transmembrane helix</keyword>
<evidence type="ECO:0000259" key="9">
    <source>
        <dbReference type="Pfam" id="PF13231"/>
    </source>
</evidence>
<feature type="domain" description="Glycosyltransferase RgtA/B/C/D-like" evidence="9">
    <location>
        <begin position="91"/>
        <end position="223"/>
    </location>
</feature>
<feature type="transmembrane region" description="Helical" evidence="8">
    <location>
        <begin position="12"/>
        <end position="31"/>
    </location>
</feature>
<gene>
    <name evidence="10" type="ORF">FHY64_08345</name>
</gene>
<keyword evidence="4" id="KW-0808">Transferase</keyword>
<feature type="transmembrane region" description="Helical" evidence="8">
    <location>
        <begin position="326"/>
        <end position="344"/>
    </location>
</feature>
<comment type="caution">
    <text evidence="10">The sequence shown here is derived from an EMBL/GenBank/DDBJ whole genome shotgun (WGS) entry which is preliminary data.</text>
</comment>
<keyword evidence="2" id="KW-1003">Cell membrane</keyword>
<dbReference type="InterPro" id="IPR050297">
    <property type="entry name" value="LipidA_mod_glycosyltrf_83"/>
</dbReference>
<accession>A0A5C5GFI0</accession>
<feature type="transmembrane region" description="Helical" evidence="8">
    <location>
        <begin position="302"/>
        <end position="320"/>
    </location>
</feature>
<feature type="transmembrane region" description="Helical" evidence="8">
    <location>
        <begin position="61"/>
        <end position="82"/>
    </location>
</feature>
<dbReference type="AlphaFoldDB" id="A0A5C5GFI0"/>
<feature type="transmembrane region" description="Helical" evidence="8">
    <location>
        <begin position="356"/>
        <end position="377"/>
    </location>
</feature>
<dbReference type="EMBL" id="VFFF01000001">
    <property type="protein sequence ID" value="TNY33270.1"/>
    <property type="molecule type" value="Genomic_DNA"/>
</dbReference>
<reference evidence="10 11" key="1">
    <citation type="submission" date="2019-06" db="EMBL/GenBank/DDBJ databases">
        <title>Genome of new Rhodobacteraceae sp. SM1903.</title>
        <authorList>
            <person name="Ren X."/>
        </authorList>
    </citation>
    <scope>NUCLEOTIDE SEQUENCE [LARGE SCALE GENOMIC DNA]</scope>
    <source>
        <strain evidence="10 11">SM1903</strain>
    </source>
</reference>
<keyword evidence="7 8" id="KW-0472">Membrane</keyword>
<feature type="transmembrane region" description="Helical" evidence="8">
    <location>
        <begin position="171"/>
        <end position="202"/>
    </location>
</feature>